<dbReference type="GeneID" id="29125663"/>
<dbReference type="CDD" id="cd19958">
    <property type="entry name" value="pyocin_knob"/>
    <property type="match status" value="1"/>
</dbReference>
<accession>A0A140G750</accession>
<dbReference type="Proteomes" id="UP000204546">
    <property type="component" value="Segment"/>
</dbReference>
<reference evidence="2" key="1">
    <citation type="submission" date="2016-02" db="EMBL/GenBank/DDBJ databases">
        <authorList>
            <person name="Wen L."/>
            <person name="He K."/>
            <person name="Yang H."/>
        </authorList>
    </citation>
    <scope>NUCLEOTIDE SEQUENCE [LARGE SCALE GENOMIC DNA]</scope>
</reference>
<dbReference type="OrthoDB" id="1803at10239"/>
<dbReference type="KEGG" id="vg:29125663"/>
<name>A0A140G750_9CAUD</name>
<organism evidence="1 2">
    <name type="scientific">Arthrobacter phage BarretLemon</name>
    <dbReference type="NCBI Taxonomy" id="1796994"/>
    <lineage>
        <taxon>Viruses</taxon>
        <taxon>Duplodnaviria</taxon>
        <taxon>Heunggongvirae</taxon>
        <taxon>Uroviricota</taxon>
        <taxon>Caudoviricetes</taxon>
        <taxon>Berryhillviridae</taxon>
        <taxon>Marthavirus</taxon>
        <taxon>Marthavirus barretlemon</taxon>
    </lineage>
</organism>
<keyword evidence="2" id="KW-1185">Reference proteome</keyword>
<sequence length="704" mass="72694">MARGAISRTVRTTSGSGAERTSELWRGYVAEVYSDGSVNLVVPKLGGDEPIGRYPSLVDNLAIGANVIVGAIQGRVDDLVVLSALSADGLIIGDARFTDVLIDNAPTDPHHAVTKEYADALGSILGGNDTIVRRGASGSIIVNEAYLGNSQVANNAATRKSYVDAGDAARYEKAPTILPSTTHDLNDYVTGGNYHQSLNAAANTSVNYPIGLAGWLTVFAVSIFTYQWYTTYSSTTRVFWRAKYSTLAWGTWNEVSTTSHVHAAATTTVAGFMSAADKVKLDGADAKLAAAASAATASTLVIRDAAGRAQFADPSAAADAATKGYVDTGLGGKAAASHTHAQTDIVGSTTVGRAVLSAADAAAARTAIGAGTSSLAIGTTSTTAKAGNWFPSFAEVTGTIGTAQLPPLAVNEVYTVASQTAMLALTAQRGDMAIRSDNGLTYVLSSDSPGTLADWKEIMAAGQVQSVAGKSGVVLLVKADVGLSNVDNTSDLSKPISTATQTALNGKANTSHTHDAADIASGTLAAARLPAATTSAQGAMSAADKTKLDNANASYVASTLALRNSLGDLMATNFYMPASQAQSSLPQSMTRKDYVDALVADSGWVNCTITSPWVNYDAGPHATLQVRKIGNVVNIKGFLKSGSLGTNFGVVPAGYRPAEQRWFPVFFQSAAPGCTGAVLYPDGTLFFVGSGSVSYISVEYTYFI</sequence>
<dbReference type="EMBL" id="KU647629">
    <property type="protein sequence ID" value="AMM44485.1"/>
    <property type="molecule type" value="Genomic_DNA"/>
</dbReference>
<evidence type="ECO:0000313" key="2">
    <source>
        <dbReference type="Proteomes" id="UP000204546"/>
    </source>
</evidence>
<dbReference type="RefSeq" id="YP_009303092.1">
    <property type="nucleotide sequence ID" value="NC_031252.1"/>
</dbReference>
<gene>
    <name evidence="1" type="primary">23</name>
    <name evidence="1" type="ORF">BARRETLEMON_23</name>
</gene>
<protein>
    <submittedName>
        <fullName evidence="1">Minor tail protein</fullName>
    </submittedName>
</protein>
<proteinExistence type="predicted"/>
<evidence type="ECO:0000313" key="1">
    <source>
        <dbReference type="EMBL" id="AMM44485.1"/>
    </source>
</evidence>